<evidence type="ECO:0000256" key="3">
    <source>
        <dbReference type="ARBA" id="ARBA00022692"/>
    </source>
</evidence>
<feature type="transmembrane region" description="Helical" evidence="6">
    <location>
        <begin position="188"/>
        <end position="205"/>
    </location>
</feature>
<evidence type="ECO:0000256" key="1">
    <source>
        <dbReference type="ARBA" id="ARBA00004141"/>
    </source>
</evidence>
<name>A0A9W6ZJ57_9STRA</name>
<protein>
    <submittedName>
        <fullName evidence="7">Uncharacterized protein</fullName>
    </submittedName>
</protein>
<dbReference type="OrthoDB" id="10035043at2759"/>
<dbReference type="AlphaFoldDB" id="A0A9W6ZJ57"/>
<dbReference type="InterPro" id="IPR013657">
    <property type="entry name" value="SCL35B1-4/HUT1"/>
</dbReference>
<evidence type="ECO:0000256" key="2">
    <source>
        <dbReference type="ARBA" id="ARBA00022448"/>
    </source>
</evidence>
<evidence type="ECO:0000256" key="6">
    <source>
        <dbReference type="SAM" id="Phobius"/>
    </source>
</evidence>
<gene>
    <name evidence="7" type="ORF">TrLO_g11718</name>
</gene>
<dbReference type="Proteomes" id="UP001165122">
    <property type="component" value="Unassembled WGS sequence"/>
</dbReference>
<keyword evidence="4 6" id="KW-1133">Transmembrane helix</keyword>
<evidence type="ECO:0000256" key="4">
    <source>
        <dbReference type="ARBA" id="ARBA00022989"/>
    </source>
</evidence>
<dbReference type="GO" id="GO:0005789">
    <property type="term" value="C:endoplasmic reticulum membrane"/>
    <property type="evidence" value="ECO:0007669"/>
    <property type="project" value="TreeGrafter"/>
</dbReference>
<sequence length="374" mass="40695">MSAVSTPRRGQGANDGFKVEEGVELLEKNGAVNTSVSDLPIFHNQGESEMVKQGLNFAVCFVGLQISYLTWGFCQESLMTTVFNPTESVPSGLFPSAAFAVFCNRVLAVTIAAFVVKKKHGSLTSTTGAPLIYFAPCAMSNTFSSWSQYNALKYVTFPVQTLFKSSKIIPVMLMGAVLQKKTYGKREYVDAGLITLGVFIFSYYSKSRKIGADDSTDATGVCFLLIYIFCDAFTSNWQSKIYQKYGKDNVDSFQMMLGVNSFAIVFTLTGLLSSGDLPTVIEFLNANPAAAANCLVTSVTSATGQLFIFKTIKDFGPVPFTLIMTIRQILSIVISAIIFAHPINGKCLLGAFLVFGIVGSGIYRKYKNMKKSIS</sequence>
<reference evidence="8" key="1">
    <citation type="journal article" date="2023" name="Commun. Biol.">
        <title>Genome analysis of Parmales, the sister group of diatoms, reveals the evolutionary specialization of diatoms from phago-mixotrophs to photoautotrophs.</title>
        <authorList>
            <person name="Ban H."/>
            <person name="Sato S."/>
            <person name="Yoshikawa S."/>
            <person name="Yamada K."/>
            <person name="Nakamura Y."/>
            <person name="Ichinomiya M."/>
            <person name="Sato N."/>
            <person name="Blanc-Mathieu R."/>
            <person name="Endo H."/>
            <person name="Kuwata A."/>
            <person name="Ogata H."/>
        </authorList>
    </citation>
    <scope>NUCLEOTIDE SEQUENCE [LARGE SCALE GENOMIC DNA]</scope>
    <source>
        <strain evidence="8">NIES 3700</strain>
    </source>
</reference>
<keyword evidence="5 6" id="KW-0472">Membrane</keyword>
<evidence type="ECO:0000313" key="8">
    <source>
        <dbReference type="Proteomes" id="UP001165122"/>
    </source>
</evidence>
<feature type="transmembrane region" description="Helical" evidence="6">
    <location>
        <begin position="54"/>
        <end position="73"/>
    </location>
</feature>
<feature type="transmembrane region" description="Helical" evidence="6">
    <location>
        <begin position="320"/>
        <end position="342"/>
    </location>
</feature>
<keyword evidence="2" id="KW-0813">Transport</keyword>
<organism evidence="7 8">
    <name type="scientific">Triparma laevis f. longispina</name>
    <dbReference type="NCBI Taxonomy" id="1714387"/>
    <lineage>
        <taxon>Eukaryota</taxon>
        <taxon>Sar</taxon>
        <taxon>Stramenopiles</taxon>
        <taxon>Ochrophyta</taxon>
        <taxon>Bolidophyceae</taxon>
        <taxon>Parmales</taxon>
        <taxon>Triparmaceae</taxon>
        <taxon>Triparma</taxon>
    </lineage>
</organism>
<comment type="caution">
    <text evidence="7">The sequence shown here is derived from an EMBL/GenBank/DDBJ whole genome shotgun (WGS) entry which is preliminary data.</text>
</comment>
<dbReference type="PANTHER" id="PTHR10778">
    <property type="entry name" value="SOLUTE CARRIER FAMILY 35 MEMBER B"/>
    <property type="match status" value="1"/>
</dbReference>
<feature type="transmembrane region" description="Helical" evidence="6">
    <location>
        <begin position="286"/>
        <end position="308"/>
    </location>
</feature>
<dbReference type="GO" id="GO:0046964">
    <property type="term" value="F:3'-phosphoadenosine 5'-phosphosulfate transmembrane transporter activity"/>
    <property type="evidence" value="ECO:0007669"/>
    <property type="project" value="TreeGrafter"/>
</dbReference>
<dbReference type="PANTHER" id="PTHR10778:SF13">
    <property type="entry name" value="ADENOSINE 3'-PHOSPHO 5'-PHOSPHOSULFATE TRANSPORTER 1"/>
    <property type="match status" value="1"/>
</dbReference>
<proteinExistence type="predicted"/>
<evidence type="ECO:0000256" key="5">
    <source>
        <dbReference type="ARBA" id="ARBA00023136"/>
    </source>
</evidence>
<dbReference type="GO" id="GO:0000139">
    <property type="term" value="C:Golgi membrane"/>
    <property type="evidence" value="ECO:0007669"/>
    <property type="project" value="TreeGrafter"/>
</dbReference>
<dbReference type="Pfam" id="PF08449">
    <property type="entry name" value="UAA"/>
    <property type="match status" value="1"/>
</dbReference>
<comment type="subcellular location">
    <subcellularLocation>
        <location evidence="1">Membrane</location>
        <topology evidence="1">Multi-pass membrane protein</topology>
    </subcellularLocation>
</comment>
<accession>A0A9W6ZJ57</accession>
<dbReference type="EMBL" id="BRXW01000423">
    <property type="protein sequence ID" value="GMH53191.1"/>
    <property type="molecule type" value="Genomic_DNA"/>
</dbReference>
<feature type="transmembrane region" description="Helical" evidence="6">
    <location>
        <begin position="348"/>
        <end position="366"/>
    </location>
</feature>
<evidence type="ECO:0000313" key="7">
    <source>
        <dbReference type="EMBL" id="GMH53191.1"/>
    </source>
</evidence>
<keyword evidence="3 6" id="KW-0812">Transmembrane</keyword>
<keyword evidence="8" id="KW-1185">Reference proteome</keyword>
<feature type="transmembrane region" description="Helical" evidence="6">
    <location>
        <begin position="93"/>
        <end position="116"/>
    </location>
</feature>
<feature type="transmembrane region" description="Helical" evidence="6">
    <location>
        <begin position="217"/>
        <end position="234"/>
    </location>
</feature>
<feature type="transmembrane region" description="Helical" evidence="6">
    <location>
        <begin position="255"/>
        <end position="274"/>
    </location>
</feature>